<dbReference type="Pfam" id="PF04101">
    <property type="entry name" value="Glyco_tran_28_C"/>
    <property type="match status" value="1"/>
</dbReference>
<dbReference type="Proteomes" id="UP000280792">
    <property type="component" value="Unassembled WGS sequence"/>
</dbReference>
<feature type="domain" description="Glycosyl transferase family 28 C-terminal" evidence="1">
    <location>
        <begin position="220"/>
        <end position="358"/>
    </location>
</feature>
<dbReference type="InterPro" id="IPR007235">
    <property type="entry name" value="Glyco_trans_28_C"/>
</dbReference>
<dbReference type="Gene3D" id="3.40.50.2000">
    <property type="entry name" value="Glycogen Phosphorylase B"/>
    <property type="match status" value="1"/>
</dbReference>
<dbReference type="GO" id="GO:0016758">
    <property type="term" value="F:hexosyltransferase activity"/>
    <property type="evidence" value="ECO:0007669"/>
    <property type="project" value="InterPro"/>
</dbReference>
<name>A0A3P3VPU0_9GAMM</name>
<dbReference type="PANTHER" id="PTHR21015:SF28">
    <property type="entry name" value="SLL1722 PROTEIN"/>
    <property type="match status" value="1"/>
</dbReference>
<dbReference type="SUPFAM" id="SSF53756">
    <property type="entry name" value="UDP-Glycosyltransferase/glycogen phosphorylase"/>
    <property type="match status" value="1"/>
</dbReference>
<keyword evidence="2" id="KW-0808">Transferase</keyword>
<keyword evidence="3" id="KW-1185">Reference proteome</keyword>
<evidence type="ECO:0000313" key="3">
    <source>
        <dbReference type="Proteomes" id="UP000280792"/>
    </source>
</evidence>
<accession>A0A3P3VPU0</accession>
<organism evidence="2 3">
    <name type="scientific">Aestuariirhabdus litorea</name>
    <dbReference type="NCBI Taxonomy" id="2528527"/>
    <lineage>
        <taxon>Bacteria</taxon>
        <taxon>Pseudomonadati</taxon>
        <taxon>Pseudomonadota</taxon>
        <taxon>Gammaproteobacteria</taxon>
        <taxon>Oceanospirillales</taxon>
        <taxon>Aestuariirhabdaceae</taxon>
        <taxon>Aestuariirhabdus</taxon>
    </lineage>
</organism>
<proteinExistence type="predicted"/>
<dbReference type="AlphaFoldDB" id="A0A3P3VPU0"/>
<evidence type="ECO:0000259" key="1">
    <source>
        <dbReference type="Pfam" id="PF04101"/>
    </source>
</evidence>
<comment type="caution">
    <text evidence="2">The sequence shown here is derived from an EMBL/GenBank/DDBJ whole genome shotgun (WGS) entry which is preliminary data.</text>
</comment>
<sequence length="385" mass="42139">MSPSAPRILFYVQHLLGIGHLKRAALIAEALTQAGMEVHLVQGGLPSPVRFNVKACYQLPPVTCCNADFSNLVDPQGVPIDASYRQQRAEQLLQITAAIQPDLLLIELFPFGRRQFRFELLPLLEQARSQGIPTACSLRDILVQKSTPHPKREEETVAYVEQYFNRVLVHSDPSLVTLEQSCPFTHRIRHKLSYTGYVADSGSSPSTPRPREGVVVSAGGGAVGYPLLEAIVQCKGETSLANQPWTLITGPGLDDVRFSRLQQVALKAGIVVERFRDDFVSLLAKSSLSISQAGYNTTMEVLATATPALVIPYGEGGETEQRQRSEILQRKGLIQWLPADSLRPEILAPAIDRAAQQSPPPLSIDLSGAHTTARLLQDMLQEVGP</sequence>
<protein>
    <submittedName>
        <fullName evidence="2">Glycosyl transferase</fullName>
    </submittedName>
</protein>
<reference evidence="2 3" key="1">
    <citation type="submission" date="2018-08" db="EMBL/GenBank/DDBJ databases">
        <authorList>
            <person name="Khan S.A."/>
        </authorList>
    </citation>
    <scope>NUCLEOTIDE SEQUENCE [LARGE SCALE GENOMIC DNA]</scope>
    <source>
        <strain evidence="2 3">GTF-13</strain>
    </source>
</reference>
<dbReference type="PANTHER" id="PTHR21015">
    <property type="entry name" value="UDP-N-ACETYLGLUCOSAMINE--N-ACETYLMURAMYL-(PENTAPEPTIDE) PYROPHOSPHORYL-UNDECAPRENOL N-ACETYLGLUCOSAMINE TRANSFERASE 1"/>
    <property type="match status" value="1"/>
</dbReference>
<evidence type="ECO:0000313" key="2">
    <source>
        <dbReference type="EMBL" id="RRJ84745.1"/>
    </source>
</evidence>
<gene>
    <name evidence="2" type="ORF">D0544_06500</name>
</gene>
<reference evidence="2 3" key="2">
    <citation type="submission" date="2018-12" db="EMBL/GenBank/DDBJ databases">
        <title>Simiduia agarivorans gen. nov., sp. nov., a marine, agarolytic bacterium isolated from shallow coastal water from Keelung, Taiwan.</title>
        <authorList>
            <person name="Shieh W.Y."/>
        </authorList>
    </citation>
    <scope>NUCLEOTIDE SEQUENCE [LARGE SCALE GENOMIC DNA]</scope>
    <source>
        <strain evidence="2 3">GTF-13</strain>
    </source>
</reference>
<dbReference type="EMBL" id="QWEZ01000001">
    <property type="protein sequence ID" value="RRJ84745.1"/>
    <property type="molecule type" value="Genomic_DNA"/>
</dbReference>